<reference evidence="10" key="1">
    <citation type="journal article" date="2019" name="Int. J. Syst. Evol. Microbiol.">
        <title>The Global Catalogue of Microorganisms (GCM) 10K type strain sequencing project: providing services to taxonomists for standard genome sequencing and annotation.</title>
        <authorList>
            <consortium name="The Broad Institute Genomics Platform"/>
            <consortium name="The Broad Institute Genome Sequencing Center for Infectious Disease"/>
            <person name="Wu L."/>
            <person name="Ma J."/>
        </authorList>
    </citation>
    <scope>NUCLEOTIDE SEQUENCE [LARGE SCALE GENOMIC DNA]</scope>
    <source>
        <strain evidence="10">JCM 9377</strain>
    </source>
</reference>
<dbReference type="Proteomes" id="UP001501237">
    <property type="component" value="Unassembled WGS sequence"/>
</dbReference>
<dbReference type="InterPro" id="IPR036388">
    <property type="entry name" value="WH-like_DNA-bd_sf"/>
</dbReference>
<dbReference type="PANTHER" id="PTHR23501:SF197">
    <property type="entry name" value="COMD"/>
    <property type="match status" value="1"/>
</dbReference>
<organism evidence="9 10">
    <name type="scientific">Actinocorallia longicatena</name>
    <dbReference type="NCBI Taxonomy" id="111803"/>
    <lineage>
        <taxon>Bacteria</taxon>
        <taxon>Bacillati</taxon>
        <taxon>Actinomycetota</taxon>
        <taxon>Actinomycetes</taxon>
        <taxon>Streptosporangiales</taxon>
        <taxon>Thermomonosporaceae</taxon>
        <taxon>Actinocorallia</taxon>
    </lineage>
</organism>
<evidence type="ECO:0000256" key="4">
    <source>
        <dbReference type="ARBA" id="ARBA00022692"/>
    </source>
</evidence>
<feature type="transmembrane region" description="Helical" evidence="7">
    <location>
        <begin position="304"/>
        <end position="323"/>
    </location>
</feature>
<protein>
    <submittedName>
        <fullName evidence="9">MFS transporter</fullName>
    </submittedName>
</protein>
<keyword evidence="4 7" id="KW-0812">Transmembrane</keyword>
<keyword evidence="10" id="KW-1185">Reference proteome</keyword>
<feature type="transmembrane region" description="Helical" evidence="7">
    <location>
        <begin position="139"/>
        <end position="157"/>
    </location>
</feature>
<dbReference type="PANTHER" id="PTHR23501">
    <property type="entry name" value="MAJOR FACILITATOR SUPERFAMILY"/>
    <property type="match status" value="1"/>
</dbReference>
<feature type="transmembrane region" description="Helical" evidence="7">
    <location>
        <begin position="335"/>
        <end position="352"/>
    </location>
</feature>
<sequence>MSGQHAAPKERGIGLILVALMLGMLLAALDQTIVSTALPTIVSEFGGLNHLSWVVTAYMLASTASTPLWGKLGDQYGRKPLFIISILIFLVGSILCGLSWNMLSLIAFRGVQGLGGGGLMVLAMAIVGDVVPPRERGRYQGLFGATFGVASVAGPLLGGFFVDNLSWRWVFYVNIPLGAIALIVISTALHSKSERTKHTIDYLGTFTLAAAAVCLVLATTWGGTEYPWDSPVIIGLFAAAVLLLVGWWFAERRAAEPVLPLHLFKSSVFDIAGLIAFVIGFGMFGALTYLSVYLQVVKGVSPTMSGLALLPMMGGLLVTSIVSGQLITRTGRYKIYPIIGTAITTLAMFLLSRLSPDTTTLVQSVYFALLGIGLGCVMQVLIIAVQNNVPYADLGVATSGNTFFRSIGGSFGVAVFGAVFSNQLAANMADALKTITLPPGVDPSTFQQNASAIKQLPPQDSEAILGAYTDAIQTVFLYAIPIAAVAFVLSWFLREVPLKTSNREADLSESLGAGSARSSLAELELALARLLRRDPDARVLYTQLGHRAGLDLPAGGIWALSRVATYGTISGQTLADRGDTTREDGRQFTDQLVSEGYIDRVGEELVLTDTGRAVNERLVEARRKGLEHLLDGWEPEKHPELGGLLEKLARTSLGSESDAESLVD</sequence>
<dbReference type="RefSeq" id="WP_344823790.1">
    <property type="nucleotide sequence ID" value="NZ_BAAAUV010000003.1"/>
</dbReference>
<accession>A0ABP6Q2X7</accession>
<evidence type="ECO:0000256" key="6">
    <source>
        <dbReference type="ARBA" id="ARBA00023136"/>
    </source>
</evidence>
<keyword evidence="3" id="KW-1003">Cell membrane</keyword>
<comment type="caution">
    <text evidence="9">The sequence shown here is derived from an EMBL/GenBank/DDBJ whole genome shotgun (WGS) entry which is preliminary data.</text>
</comment>
<feature type="transmembrane region" description="Helical" evidence="7">
    <location>
        <begin position="81"/>
        <end position="100"/>
    </location>
</feature>
<evidence type="ECO:0000256" key="5">
    <source>
        <dbReference type="ARBA" id="ARBA00022989"/>
    </source>
</evidence>
<dbReference type="PRINTS" id="PR01036">
    <property type="entry name" value="TCRTETB"/>
</dbReference>
<feature type="transmembrane region" description="Helical" evidence="7">
    <location>
        <begin position="106"/>
        <end position="127"/>
    </location>
</feature>
<dbReference type="InterPro" id="IPR020846">
    <property type="entry name" value="MFS_dom"/>
</dbReference>
<feature type="transmembrane region" description="Helical" evidence="7">
    <location>
        <begin position="364"/>
        <end position="385"/>
    </location>
</feature>
<evidence type="ECO:0000313" key="9">
    <source>
        <dbReference type="EMBL" id="GAA3201750.1"/>
    </source>
</evidence>
<dbReference type="InterPro" id="IPR036390">
    <property type="entry name" value="WH_DNA-bd_sf"/>
</dbReference>
<evidence type="ECO:0000256" key="7">
    <source>
        <dbReference type="SAM" id="Phobius"/>
    </source>
</evidence>
<name>A0ABP6Q2X7_9ACTN</name>
<proteinExistence type="predicted"/>
<dbReference type="SUPFAM" id="SSF46785">
    <property type="entry name" value="Winged helix' DNA-binding domain"/>
    <property type="match status" value="1"/>
</dbReference>
<evidence type="ECO:0000256" key="1">
    <source>
        <dbReference type="ARBA" id="ARBA00004651"/>
    </source>
</evidence>
<feature type="transmembrane region" description="Helical" evidence="7">
    <location>
        <begin position="169"/>
        <end position="190"/>
    </location>
</feature>
<feature type="transmembrane region" description="Helical" evidence="7">
    <location>
        <begin position="50"/>
        <end position="69"/>
    </location>
</feature>
<dbReference type="Gene3D" id="1.20.1720.10">
    <property type="entry name" value="Multidrug resistance protein D"/>
    <property type="match status" value="1"/>
</dbReference>
<dbReference type="InterPro" id="IPR011701">
    <property type="entry name" value="MFS"/>
</dbReference>
<feature type="transmembrane region" description="Helical" evidence="7">
    <location>
        <begin position="233"/>
        <end position="250"/>
    </location>
</feature>
<dbReference type="PROSITE" id="PS50850">
    <property type="entry name" value="MFS"/>
    <property type="match status" value="1"/>
</dbReference>
<dbReference type="SUPFAM" id="SSF103473">
    <property type="entry name" value="MFS general substrate transporter"/>
    <property type="match status" value="2"/>
</dbReference>
<evidence type="ECO:0000313" key="10">
    <source>
        <dbReference type="Proteomes" id="UP001501237"/>
    </source>
</evidence>
<keyword evidence="5 7" id="KW-1133">Transmembrane helix</keyword>
<feature type="transmembrane region" description="Helical" evidence="7">
    <location>
        <begin position="202"/>
        <end position="221"/>
    </location>
</feature>
<comment type="subcellular location">
    <subcellularLocation>
        <location evidence="1">Cell membrane</location>
        <topology evidence="1">Multi-pass membrane protein</topology>
    </subcellularLocation>
</comment>
<keyword evidence="6 7" id="KW-0472">Membrane</keyword>
<feature type="transmembrane region" description="Helical" evidence="7">
    <location>
        <begin position="271"/>
        <end position="292"/>
    </location>
</feature>
<dbReference type="Gene3D" id="1.10.10.10">
    <property type="entry name" value="Winged helix-like DNA-binding domain superfamily/Winged helix DNA-binding domain"/>
    <property type="match status" value="1"/>
</dbReference>
<dbReference type="Pfam" id="PF07690">
    <property type="entry name" value="MFS_1"/>
    <property type="match status" value="1"/>
</dbReference>
<dbReference type="EMBL" id="BAAAUV010000003">
    <property type="protein sequence ID" value="GAA3201750.1"/>
    <property type="molecule type" value="Genomic_DNA"/>
</dbReference>
<feature type="transmembrane region" description="Helical" evidence="7">
    <location>
        <begin position="12"/>
        <end position="30"/>
    </location>
</feature>
<keyword evidence="2" id="KW-0813">Transport</keyword>
<evidence type="ECO:0000259" key="8">
    <source>
        <dbReference type="PROSITE" id="PS50850"/>
    </source>
</evidence>
<evidence type="ECO:0000256" key="2">
    <source>
        <dbReference type="ARBA" id="ARBA00022448"/>
    </source>
</evidence>
<dbReference type="CDD" id="cd17502">
    <property type="entry name" value="MFS_Azr1_MDR_like"/>
    <property type="match status" value="1"/>
</dbReference>
<feature type="transmembrane region" description="Helical" evidence="7">
    <location>
        <begin position="475"/>
        <end position="493"/>
    </location>
</feature>
<dbReference type="InterPro" id="IPR036259">
    <property type="entry name" value="MFS_trans_sf"/>
</dbReference>
<feature type="transmembrane region" description="Helical" evidence="7">
    <location>
        <begin position="406"/>
        <end position="425"/>
    </location>
</feature>
<gene>
    <name evidence="9" type="ORF">GCM10010468_15110</name>
</gene>
<dbReference type="InterPro" id="IPR004638">
    <property type="entry name" value="EmrB-like"/>
</dbReference>
<feature type="domain" description="Major facilitator superfamily (MFS) profile" evidence="8">
    <location>
        <begin position="16"/>
        <end position="498"/>
    </location>
</feature>
<dbReference type="NCBIfam" id="TIGR00711">
    <property type="entry name" value="efflux_EmrB"/>
    <property type="match status" value="1"/>
</dbReference>
<dbReference type="Gene3D" id="1.20.1250.20">
    <property type="entry name" value="MFS general substrate transporter like domains"/>
    <property type="match status" value="1"/>
</dbReference>
<evidence type="ECO:0000256" key="3">
    <source>
        <dbReference type="ARBA" id="ARBA00022475"/>
    </source>
</evidence>